<dbReference type="AlphaFoldDB" id="A0A067NEW5"/>
<reference evidence="2" key="1">
    <citation type="journal article" date="2014" name="Proc. Natl. Acad. Sci. U.S.A.">
        <title>Extensive sampling of basidiomycete genomes demonstrates inadequacy of the white-rot/brown-rot paradigm for wood decay fungi.</title>
        <authorList>
            <person name="Riley R."/>
            <person name="Salamov A.A."/>
            <person name="Brown D.W."/>
            <person name="Nagy L.G."/>
            <person name="Floudas D."/>
            <person name="Held B.W."/>
            <person name="Levasseur A."/>
            <person name="Lombard V."/>
            <person name="Morin E."/>
            <person name="Otillar R."/>
            <person name="Lindquist E.A."/>
            <person name="Sun H."/>
            <person name="LaButti K.M."/>
            <person name="Schmutz J."/>
            <person name="Jabbour D."/>
            <person name="Luo H."/>
            <person name="Baker S.E."/>
            <person name="Pisabarro A.G."/>
            <person name="Walton J.D."/>
            <person name="Blanchette R.A."/>
            <person name="Henrissat B."/>
            <person name="Martin F."/>
            <person name="Cullen D."/>
            <person name="Hibbett D.S."/>
            <person name="Grigoriev I.V."/>
        </authorList>
    </citation>
    <scope>NUCLEOTIDE SEQUENCE [LARGE SCALE GENOMIC DNA]</scope>
    <source>
        <strain evidence="2">PC15</strain>
    </source>
</reference>
<gene>
    <name evidence="1" type="ORF">PLEOSDRAFT_1105252</name>
</gene>
<evidence type="ECO:0000313" key="1">
    <source>
        <dbReference type="EMBL" id="KDQ26349.1"/>
    </source>
</evidence>
<proteinExistence type="predicted"/>
<sequence>MLLWIIDTNAVEQENGSLAGQTSQGTSRITFVSRPTRRESHGSTAIANKAELELDPKAVLMANLPSLMVAAKEGPQEQESHALTTLDAEALSAVLLDVRRLEEMAQVYAAGIATPELELDFELLCYRFRSLRTLKIWSTIDMLHLMLPIFHFCDRKEVVLLLYLHSTPSANIPSGAR</sequence>
<protein>
    <submittedName>
        <fullName evidence="1">Uncharacterized protein</fullName>
    </submittedName>
</protein>
<evidence type="ECO:0000313" key="2">
    <source>
        <dbReference type="Proteomes" id="UP000027073"/>
    </source>
</evidence>
<dbReference type="InParanoid" id="A0A067NEW5"/>
<name>A0A067NEW5_PLEO1</name>
<accession>A0A067NEW5</accession>
<dbReference type="EMBL" id="KL198009">
    <property type="protein sequence ID" value="KDQ26349.1"/>
    <property type="molecule type" value="Genomic_DNA"/>
</dbReference>
<dbReference type="VEuPathDB" id="FungiDB:PLEOSDRAFT_1105252"/>
<dbReference type="Proteomes" id="UP000027073">
    <property type="component" value="Unassembled WGS sequence"/>
</dbReference>
<organism evidence="1 2">
    <name type="scientific">Pleurotus ostreatus (strain PC15)</name>
    <name type="common">Oyster mushroom</name>
    <dbReference type="NCBI Taxonomy" id="1137138"/>
    <lineage>
        <taxon>Eukaryota</taxon>
        <taxon>Fungi</taxon>
        <taxon>Dikarya</taxon>
        <taxon>Basidiomycota</taxon>
        <taxon>Agaricomycotina</taxon>
        <taxon>Agaricomycetes</taxon>
        <taxon>Agaricomycetidae</taxon>
        <taxon>Agaricales</taxon>
        <taxon>Pleurotineae</taxon>
        <taxon>Pleurotaceae</taxon>
        <taxon>Pleurotus</taxon>
    </lineage>
</organism>
<dbReference type="HOGENOM" id="CLU_1518493_0_0_1"/>